<keyword evidence="10" id="KW-1185">Reference proteome</keyword>
<comment type="subcellular location">
    <subcellularLocation>
        <location evidence="8">Cytoplasm</location>
    </subcellularLocation>
</comment>
<evidence type="ECO:0000313" key="10">
    <source>
        <dbReference type="Proteomes" id="UP000827092"/>
    </source>
</evidence>
<comment type="catalytic activity">
    <reaction evidence="8">
        <text>3-hydroxyanthranilate + O2 = (2Z,4Z)-2-amino-3-carboxymuconate 6-semialdehyde</text>
        <dbReference type="Rhea" id="RHEA:17953"/>
        <dbReference type="ChEBI" id="CHEBI:15379"/>
        <dbReference type="ChEBI" id="CHEBI:36559"/>
        <dbReference type="ChEBI" id="CHEBI:77612"/>
        <dbReference type="EC" id="1.13.11.6"/>
    </reaction>
</comment>
<dbReference type="Gene3D" id="2.60.120.10">
    <property type="entry name" value="Jelly Rolls"/>
    <property type="match status" value="1"/>
</dbReference>
<evidence type="ECO:0000256" key="1">
    <source>
        <dbReference type="ARBA" id="ARBA00001954"/>
    </source>
</evidence>
<dbReference type="HAMAP" id="MF_00825">
    <property type="entry name" value="3_HAO"/>
    <property type="match status" value="1"/>
</dbReference>
<dbReference type="CDD" id="cd06123">
    <property type="entry name" value="cupin_HAO"/>
    <property type="match status" value="1"/>
</dbReference>
<dbReference type="EMBL" id="JAFNEN010000294">
    <property type="protein sequence ID" value="KAG8186649.1"/>
    <property type="molecule type" value="Genomic_DNA"/>
</dbReference>
<dbReference type="GO" id="GO:0000334">
    <property type="term" value="F:3-hydroxyanthranilate 3,4-dioxygenase activity"/>
    <property type="evidence" value="ECO:0007669"/>
    <property type="project" value="UniProtKB-UniRule"/>
</dbReference>
<keyword evidence="4 8" id="KW-0479">Metal-binding</keyword>
<keyword evidence="3 8" id="KW-0662">Pyridine nucleotide biosynthesis</keyword>
<keyword evidence="6 8" id="KW-0560">Oxidoreductase</keyword>
<comment type="similarity">
    <text evidence="8">Belongs to the 3-HAO family.</text>
</comment>
<dbReference type="GO" id="GO:0008198">
    <property type="term" value="F:ferrous iron binding"/>
    <property type="evidence" value="ECO:0007669"/>
    <property type="project" value="UniProtKB-UniRule"/>
</dbReference>
<evidence type="ECO:0000256" key="2">
    <source>
        <dbReference type="ARBA" id="ARBA00002752"/>
    </source>
</evidence>
<dbReference type="InterPro" id="IPR011051">
    <property type="entry name" value="RmlC_Cupin_sf"/>
</dbReference>
<evidence type="ECO:0000256" key="3">
    <source>
        <dbReference type="ARBA" id="ARBA00022642"/>
    </source>
</evidence>
<dbReference type="InterPro" id="IPR014710">
    <property type="entry name" value="RmlC-like_jellyroll"/>
</dbReference>
<dbReference type="EC" id="1.13.11.6" evidence="8"/>
<dbReference type="SUPFAM" id="SSF51182">
    <property type="entry name" value="RmlC-like cupins"/>
    <property type="match status" value="2"/>
</dbReference>
<feature type="binding site" evidence="8">
    <location>
        <position position="45"/>
    </location>
    <ligand>
        <name>O2</name>
        <dbReference type="ChEBI" id="CHEBI:15379"/>
    </ligand>
</feature>
<feature type="binding site" evidence="8">
    <location>
        <position position="93"/>
    </location>
    <ligand>
        <name>Fe cation</name>
        <dbReference type="ChEBI" id="CHEBI:24875"/>
        <note>catalytic</note>
    </ligand>
</feature>
<dbReference type="PANTHER" id="PTHR15497">
    <property type="entry name" value="3-HYDROXYANTHRANILATE 3,4-DIOXYGENASE"/>
    <property type="match status" value="1"/>
</dbReference>
<comment type="function">
    <text evidence="2 8">Catalyzes the oxidative ring opening of 3-hydroxyanthranilate to 2-amino-3-carboxymuconate semialdehyde, which spontaneously cyclizes to quinolinate.</text>
</comment>
<sequence length="282" mass="33017">MDPIQYDIDSWLKENEKYFVPPICNKLMYKDGQLKTFFVGGPNSRKDFHLEAGEEFFYMLKGDMRLVVVERGQFKDVIIKEGEVFLLPACIPHSPQRSSNTMGLVIERERQKSEFDCIRYYVENSEEILYEKWFYCESLEAFGPLIKEYFESEAYRTGKPLPGSISSDKPLKQDFHRKLDQPFSLRKWLEQNKTEIDTLKKKTLFGENYVSRIHILGEGIHYPDTDVPETFLWQIEGSSIIDIEKKEYNLCTNQTILVPANKNYILKSDASSRILSVIMNPM</sequence>
<organism evidence="9 10">
    <name type="scientific">Oedothorax gibbosus</name>
    <dbReference type="NCBI Taxonomy" id="931172"/>
    <lineage>
        <taxon>Eukaryota</taxon>
        <taxon>Metazoa</taxon>
        <taxon>Ecdysozoa</taxon>
        <taxon>Arthropoda</taxon>
        <taxon>Chelicerata</taxon>
        <taxon>Arachnida</taxon>
        <taxon>Araneae</taxon>
        <taxon>Araneomorphae</taxon>
        <taxon>Entelegynae</taxon>
        <taxon>Araneoidea</taxon>
        <taxon>Linyphiidae</taxon>
        <taxon>Erigoninae</taxon>
        <taxon>Oedothorax</taxon>
    </lineage>
</organism>
<feature type="binding site" evidence="8">
    <location>
        <position position="97"/>
    </location>
    <ligand>
        <name>substrate</name>
    </ligand>
</feature>
<accession>A0AAV6URC1</accession>
<reference evidence="9 10" key="1">
    <citation type="journal article" date="2022" name="Nat. Ecol. Evol.">
        <title>A masculinizing supergene underlies an exaggerated male reproductive morph in a spider.</title>
        <authorList>
            <person name="Hendrickx F."/>
            <person name="De Corte Z."/>
            <person name="Sonet G."/>
            <person name="Van Belleghem S.M."/>
            <person name="Kostlbacher S."/>
            <person name="Vangestel C."/>
        </authorList>
    </citation>
    <scope>NUCLEOTIDE SEQUENCE [LARGE SCALE GENOMIC DNA]</scope>
    <source>
        <strain evidence="9">W744_W776</strain>
    </source>
</reference>
<dbReference type="GO" id="GO:0043420">
    <property type="term" value="P:anthranilate metabolic process"/>
    <property type="evidence" value="ECO:0007669"/>
    <property type="project" value="UniProtKB-UniRule"/>
</dbReference>
<dbReference type="Pfam" id="PF06052">
    <property type="entry name" value="3-HAO"/>
    <property type="match status" value="1"/>
</dbReference>
<feature type="binding site" evidence="8">
    <location>
        <position position="49"/>
    </location>
    <ligand>
        <name>Fe cation</name>
        <dbReference type="ChEBI" id="CHEBI:24875"/>
        <note>catalytic</note>
    </ligand>
</feature>
<evidence type="ECO:0000256" key="6">
    <source>
        <dbReference type="ARBA" id="ARBA00023002"/>
    </source>
</evidence>
<keyword evidence="5 8" id="KW-0223">Dioxygenase</keyword>
<dbReference type="GO" id="GO:0005737">
    <property type="term" value="C:cytoplasm"/>
    <property type="evidence" value="ECO:0007669"/>
    <property type="project" value="UniProtKB-SubCell"/>
</dbReference>
<feature type="binding site" evidence="8">
    <location>
        <position position="107"/>
    </location>
    <ligand>
        <name>substrate</name>
    </ligand>
</feature>
<dbReference type="GO" id="GO:0006569">
    <property type="term" value="P:L-tryptophan catabolic process"/>
    <property type="evidence" value="ECO:0007669"/>
    <property type="project" value="UniProtKB-UniRule"/>
</dbReference>
<keyword evidence="7 8" id="KW-0408">Iron</keyword>
<comment type="pathway">
    <text evidence="8">Cofactor biosynthesis; NAD(+) biosynthesis; quinolinate from L-kynurenine: step 3/3.</text>
</comment>
<dbReference type="GO" id="GO:0034354">
    <property type="term" value="P:'de novo' NAD+ biosynthetic process from L-tryptophan"/>
    <property type="evidence" value="ECO:0007669"/>
    <property type="project" value="UniProtKB-UniRule"/>
</dbReference>
<feature type="region of interest" description="Domain A (catalytic)" evidence="8">
    <location>
        <begin position="1"/>
        <end position="162"/>
    </location>
</feature>
<feature type="binding site" evidence="8">
    <location>
        <position position="55"/>
    </location>
    <ligand>
        <name>Fe cation</name>
        <dbReference type="ChEBI" id="CHEBI:24875"/>
        <note>catalytic</note>
    </ligand>
</feature>
<evidence type="ECO:0000256" key="5">
    <source>
        <dbReference type="ARBA" id="ARBA00022964"/>
    </source>
</evidence>
<evidence type="ECO:0000256" key="8">
    <source>
        <dbReference type="HAMAP-Rule" id="MF_03019"/>
    </source>
</evidence>
<dbReference type="PANTHER" id="PTHR15497:SF1">
    <property type="entry name" value="3-HYDROXYANTHRANILATE 3,4-DIOXYGENASE"/>
    <property type="match status" value="1"/>
</dbReference>
<protein>
    <recommendedName>
        <fullName evidence="8">3-hydroxyanthranilate 3,4-dioxygenase</fullName>
        <ecNumber evidence="8">1.13.11.6</ecNumber>
    </recommendedName>
    <alternativeName>
        <fullName evidence="8">3-hydroxyanthranilate oxygenase</fullName>
        <shortName evidence="8">3-HAO</shortName>
    </alternativeName>
    <alternativeName>
        <fullName evidence="8">3-hydroxyanthranilic acid dioxygenase</fullName>
        <shortName evidence="8">HAD</shortName>
    </alternativeName>
</protein>
<feature type="binding site" evidence="8">
    <location>
        <position position="55"/>
    </location>
    <ligand>
        <name>substrate</name>
    </ligand>
</feature>
<evidence type="ECO:0000256" key="7">
    <source>
        <dbReference type="ARBA" id="ARBA00023004"/>
    </source>
</evidence>
<keyword evidence="8" id="KW-0963">Cytoplasm</keyword>
<evidence type="ECO:0000256" key="4">
    <source>
        <dbReference type="ARBA" id="ARBA00022723"/>
    </source>
</evidence>
<comment type="caution">
    <text evidence="9">The sequence shown here is derived from an EMBL/GenBank/DDBJ whole genome shotgun (WGS) entry which is preliminary data.</text>
</comment>
<dbReference type="AlphaFoldDB" id="A0AAV6URC1"/>
<dbReference type="Proteomes" id="UP000827092">
    <property type="component" value="Unassembled WGS sequence"/>
</dbReference>
<proteinExistence type="inferred from homology"/>
<dbReference type="NCBIfam" id="TIGR03037">
    <property type="entry name" value="anthran_nbaC"/>
    <property type="match status" value="1"/>
</dbReference>
<dbReference type="GO" id="GO:0019805">
    <property type="term" value="P:quinolinate biosynthetic process"/>
    <property type="evidence" value="ECO:0007669"/>
    <property type="project" value="UniProtKB-UniRule"/>
</dbReference>
<comment type="caution">
    <text evidence="8">Lacks conserved residue(s) required for the propagation of feature annotation.</text>
</comment>
<dbReference type="InterPro" id="IPR010329">
    <property type="entry name" value="3hydroanth_dOase"/>
</dbReference>
<feature type="region of interest" description="Domain B" evidence="8">
    <location>
        <begin position="162"/>
        <end position="282"/>
    </location>
</feature>
<name>A0AAV6URC1_9ARAC</name>
<comment type="cofactor">
    <cofactor evidence="1 8">
        <name>Fe(2+)</name>
        <dbReference type="ChEBI" id="CHEBI:29033"/>
    </cofactor>
</comment>
<evidence type="ECO:0000313" key="9">
    <source>
        <dbReference type="EMBL" id="KAG8186649.1"/>
    </source>
</evidence>
<gene>
    <name evidence="9" type="ORF">JTE90_014725</name>
</gene>